<reference evidence="2 3" key="1">
    <citation type="submission" date="2016-01" db="EMBL/GenBank/DDBJ databases">
        <title>Genome sequence of the yeast Holleya sinecauda.</title>
        <authorList>
            <person name="Dietrich F.S."/>
        </authorList>
    </citation>
    <scope>NUCLEOTIDE SEQUENCE [LARGE SCALE GENOMIC DNA]</scope>
    <source>
        <strain evidence="2 3">ATCC 58844</strain>
    </source>
</reference>
<sequence length="299" mass="33866">MEELYVYAGENMPRVKLTLLRRYENIEEVWRFLHRVQDRYSLQLGTIETITGNLKIRCATHENCEKCPYYILEFNEVDKNYSLWKLAGSEWQFGSIVASLYIKRQPSDACAKVPPEFLSAVAAQLDCGIDTTYVWDCLQRLCIPLGKVDWDEFASILQAMLKEKNVSVDDKTTLKGLVSVAALQAAIKTTKRQLEHDLLEYDARVKTPSTTDELTRNSSPESILPPSNSRSSSVSSLHYTYGLPATQLDTNFKAFFRSMAENFELFDEPNTVVRGRVSKPKKKAAAGRQGNNKIVEASS</sequence>
<name>A0A120K1F3_9SACH</name>
<gene>
    <name evidence="2" type="ORF">AW171_hschr21149</name>
</gene>
<feature type="compositionally biased region" description="Polar residues" evidence="1">
    <location>
        <begin position="209"/>
        <end position="221"/>
    </location>
</feature>
<keyword evidence="3" id="KW-1185">Reference proteome</keyword>
<protein>
    <submittedName>
        <fullName evidence="2">HBR421Cp</fullName>
    </submittedName>
</protein>
<evidence type="ECO:0000313" key="3">
    <source>
        <dbReference type="Proteomes" id="UP000243052"/>
    </source>
</evidence>
<feature type="region of interest" description="Disordered" evidence="1">
    <location>
        <begin position="209"/>
        <end position="232"/>
    </location>
</feature>
<dbReference type="RefSeq" id="XP_017986318.1">
    <property type="nucleotide sequence ID" value="XM_018130829.1"/>
</dbReference>
<evidence type="ECO:0000313" key="2">
    <source>
        <dbReference type="EMBL" id="AMD19322.1"/>
    </source>
</evidence>
<dbReference type="AlphaFoldDB" id="A0A120K1F3"/>
<proteinExistence type="predicted"/>
<dbReference type="Proteomes" id="UP000243052">
    <property type="component" value="Chromosome ii"/>
</dbReference>
<accession>A0A120K1F3</accession>
<evidence type="ECO:0000256" key="1">
    <source>
        <dbReference type="SAM" id="MobiDB-lite"/>
    </source>
</evidence>
<dbReference type="GeneID" id="28721605"/>
<organism evidence="2 3">
    <name type="scientific">Eremothecium sinecaudum</name>
    <dbReference type="NCBI Taxonomy" id="45286"/>
    <lineage>
        <taxon>Eukaryota</taxon>
        <taxon>Fungi</taxon>
        <taxon>Dikarya</taxon>
        <taxon>Ascomycota</taxon>
        <taxon>Saccharomycotina</taxon>
        <taxon>Saccharomycetes</taxon>
        <taxon>Saccharomycetales</taxon>
        <taxon>Saccharomycetaceae</taxon>
        <taxon>Eremothecium</taxon>
    </lineage>
</organism>
<dbReference type="EMBL" id="CP014242">
    <property type="protein sequence ID" value="AMD19322.1"/>
    <property type="molecule type" value="Genomic_DNA"/>
</dbReference>
<feature type="compositionally biased region" description="Polar residues" evidence="1">
    <location>
        <begin position="289"/>
        <end position="299"/>
    </location>
</feature>
<dbReference type="OrthoDB" id="4070108at2759"/>
<feature type="region of interest" description="Disordered" evidence="1">
    <location>
        <begin position="277"/>
        <end position="299"/>
    </location>
</feature>